<dbReference type="Gene3D" id="2.40.30.10">
    <property type="entry name" value="Translation factors"/>
    <property type="match status" value="1"/>
</dbReference>
<dbReference type="EMBL" id="ABGD02000007">
    <property type="protein sequence ID" value="EDS12163.1"/>
    <property type="molecule type" value="Genomic_DNA"/>
</dbReference>
<keyword evidence="2" id="KW-0342">GTP-binding</keyword>
<dbReference type="NCBIfam" id="NF009379">
    <property type="entry name" value="PRK12740.1-3"/>
    <property type="match status" value="1"/>
</dbReference>
<dbReference type="Gene3D" id="3.30.70.870">
    <property type="entry name" value="Elongation Factor G (Translational Gtpase), domain 3"/>
    <property type="match status" value="1"/>
</dbReference>
<dbReference type="SMART" id="SM00889">
    <property type="entry name" value="EFG_IV"/>
    <property type="match status" value="1"/>
</dbReference>
<dbReference type="CDD" id="cd01434">
    <property type="entry name" value="EFG_mtEFG1_IV"/>
    <property type="match status" value="1"/>
</dbReference>
<evidence type="ECO:0000259" key="3">
    <source>
        <dbReference type="PROSITE" id="PS51722"/>
    </source>
</evidence>
<dbReference type="CDD" id="cd16262">
    <property type="entry name" value="EFG_III"/>
    <property type="match status" value="1"/>
</dbReference>
<dbReference type="InterPro" id="IPR000795">
    <property type="entry name" value="T_Tr_GTP-bd_dom"/>
</dbReference>
<dbReference type="Pfam" id="PF03764">
    <property type="entry name" value="EFG_IV"/>
    <property type="match status" value="1"/>
</dbReference>
<dbReference type="SUPFAM" id="SSF54211">
    <property type="entry name" value="Ribosomal protein S5 domain 2-like"/>
    <property type="match status" value="1"/>
</dbReference>
<evidence type="ECO:0000313" key="5">
    <source>
        <dbReference type="Proteomes" id="UP000003803"/>
    </source>
</evidence>
<keyword evidence="5" id="KW-1185">Reference proteome</keyword>
<dbReference type="SUPFAM" id="SSF52540">
    <property type="entry name" value="P-loop containing nucleoside triphosphate hydrolases"/>
    <property type="match status" value="1"/>
</dbReference>
<dbReference type="InterPro" id="IPR009000">
    <property type="entry name" value="Transl_B-barrel_sf"/>
</dbReference>
<accession>B0P8B7</accession>
<dbReference type="Gene3D" id="3.30.70.240">
    <property type="match status" value="1"/>
</dbReference>
<dbReference type="SMART" id="SM00838">
    <property type="entry name" value="EFG_C"/>
    <property type="match status" value="1"/>
</dbReference>
<dbReference type="PROSITE" id="PS51722">
    <property type="entry name" value="G_TR_2"/>
    <property type="match status" value="1"/>
</dbReference>
<dbReference type="SUPFAM" id="SSF50447">
    <property type="entry name" value="Translation proteins"/>
    <property type="match status" value="1"/>
</dbReference>
<dbReference type="InterPro" id="IPR005517">
    <property type="entry name" value="Transl_elong_EFG/EF2_IV"/>
</dbReference>
<dbReference type="NCBIfam" id="TIGR00231">
    <property type="entry name" value="small_GTP"/>
    <property type="match status" value="1"/>
</dbReference>
<dbReference type="Proteomes" id="UP000003803">
    <property type="component" value="Unassembled WGS sequence"/>
</dbReference>
<dbReference type="Pfam" id="PF14492">
    <property type="entry name" value="EFG_III"/>
    <property type="match status" value="1"/>
</dbReference>
<dbReference type="CDD" id="cd04170">
    <property type="entry name" value="EF-G_bact"/>
    <property type="match status" value="1"/>
</dbReference>
<dbReference type="NCBIfam" id="NF009381">
    <property type="entry name" value="PRK12740.1-5"/>
    <property type="match status" value="1"/>
</dbReference>
<evidence type="ECO:0000313" key="4">
    <source>
        <dbReference type="EMBL" id="EDS12163.1"/>
    </source>
</evidence>
<dbReference type="InterPro" id="IPR005225">
    <property type="entry name" value="Small_GTP-bd"/>
</dbReference>
<sequence>MEQGMRQYLAGKIRNVAIAGHGSSGKTSLAEALLFKAGATDRLGKVADGNTVCDFDVEEIRRKVSVSSAVAPFAWGSVKINLIDTPGLFDFAAGMYEGVRPAESVLIVVSARSGVTVGAQKAYKLADSMGKSKMFFVNKMDAEHADFYKVLEDLKASFGPSICPLVVPVVEDHKVQCYINLVDNKAYKYNEKGEPAEVAMPDIAHRFEGLIGAISEAVAETDEALFEKFFSGEQFTRDEIIKGIHNGVHTGAITPVLCGSAATLEGIDMLLDSLVDHLPSAWEAGSETAQDASGEPIEIACTDEAPLAAYIFKTVADPFVGKLSYFKVVSGKLSGEVAPVNSRTGEQERLGKLIYMTGKKQEDTAFITAGDIGAVTKLSGAVTGDTLCDPKKIVSFERVEFPEPCLSMAVKVKNKGDEGKVAQGMQRLIEEDPSIGFEQNAETHQQVISGLGEQHLDVIVSKLKSKFGVDIGLTKPRVAYRETIRKPVKVQGKHKKQSGGHGQYGDVWIEFSPYDGEGLLFEENVFGGSVPKNFFPAVEKGLQDCVKHGVLAGYPMVGLKAVLVDGSYHPVDSSEMAFKTAASLAYKAAMPQASPALLEPIGNLKVYVPDSNTGDIISELNKRRGRVLGMNPDEDGMQVIEGEVPMSEMGDFATVLRSTTQGRGSFTLKFERYELLPSQLEASVIEEAKKMNEEEA</sequence>
<dbReference type="InterPro" id="IPR027417">
    <property type="entry name" value="P-loop_NTPase"/>
</dbReference>
<evidence type="ECO:0000256" key="2">
    <source>
        <dbReference type="ARBA" id="ARBA00023134"/>
    </source>
</evidence>
<reference evidence="4" key="1">
    <citation type="submission" date="2007-11" db="EMBL/GenBank/DDBJ databases">
        <authorList>
            <person name="Fulton L."/>
            <person name="Clifton S."/>
            <person name="Fulton B."/>
            <person name="Xu J."/>
            <person name="Minx P."/>
            <person name="Pepin K.H."/>
            <person name="Johnson M."/>
            <person name="Thiruvilangam P."/>
            <person name="Bhonagiri V."/>
            <person name="Nash W.E."/>
            <person name="Mardis E.R."/>
            <person name="Wilson R.K."/>
        </authorList>
    </citation>
    <scope>NUCLEOTIDE SEQUENCE [LARGE SCALE GENOMIC DNA]</scope>
    <source>
        <strain evidence="4">DSM 17241</strain>
    </source>
</reference>
<keyword evidence="4" id="KW-0251">Elongation factor</keyword>
<dbReference type="InterPro" id="IPR009022">
    <property type="entry name" value="EFG_III"/>
</dbReference>
<dbReference type="GO" id="GO:0003746">
    <property type="term" value="F:translation elongation factor activity"/>
    <property type="evidence" value="ECO:0007669"/>
    <property type="project" value="UniProtKB-KW"/>
</dbReference>
<dbReference type="eggNOG" id="COG0480">
    <property type="taxonomic scope" value="Bacteria"/>
</dbReference>
<comment type="caution">
    <text evidence="4">The sequence shown here is derived from an EMBL/GenBank/DDBJ whole genome shotgun (WGS) entry which is preliminary data.</text>
</comment>
<evidence type="ECO:0000256" key="1">
    <source>
        <dbReference type="ARBA" id="ARBA00022741"/>
    </source>
</evidence>
<dbReference type="InterPro" id="IPR041095">
    <property type="entry name" value="EFG_II"/>
</dbReference>
<dbReference type="HOGENOM" id="CLU_002794_4_1_9"/>
<dbReference type="Pfam" id="PF00679">
    <property type="entry name" value="EFG_C"/>
    <property type="match status" value="1"/>
</dbReference>
<protein>
    <submittedName>
        <fullName evidence="4">Translation elongation factor G</fullName>
    </submittedName>
</protein>
<keyword evidence="4" id="KW-0648">Protein biosynthesis</keyword>
<dbReference type="CDD" id="cd04088">
    <property type="entry name" value="EFG_mtEFG_II"/>
    <property type="match status" value="1"/>
</dbReference>
<dbReference type="InterPro" id="IPR014721">
    <property type="entry name" value="Ribsml_uS5_D2-typ_fold_subgr"/>
</dbReference>
<dbReference type="FunFam" id="3.30.70.240:FF:000001">
    <property type="entry name" value="Elongation factor G"/>
    <property type="match status" value="1"/>
</dbReference>
<reference evidence="4" key="2">
    <citation type="submission" date="2013-09" db="EMBL/GenBank/DDBJ databases">
        <title>Draft genome sequence of Anaerotruncus colihominis(DSM 17241).</title>
        <authorList>
            <person name="Sudarsanam P."/>
            <person name="Ley R."/>
            <person name="Guruge J."/>
            <person name="Turnbaugh P.J."/>
            <person name="Mahowald M."/>
            <person name="Liep D."/>
            <person name="Gordon J."/>
        </authorList>
    </citation>
    <scope>NUCLEOTIDE SEQUENCE</scope>
    <source>
        <strain evidence="4">DSM 17241</strain>
    </source>
</reference>
<proteinExistence type="predicted"/>
<dbReference type="InterPro" id="IPR035647">
    <property type="entry name" value="EFG_III/V"/>
</dbReference>
<dbReference type="InterPro" id="IPR047872">
    <property type="entry name" value="EFG_IV"/>
</dbReference>
<dbReference type="STRING" id="169435.ERS852551_02046"/>
<name>B0P8B7_9FIRM</name>
<dbReference type="Pfam" id="PF22042">
    <property type="entry name" value="EF-G_D2"/>
    <property type="match status" value="1"/>
</dbReference>
<dbReference type="GO" id="GO:0005525">
    <property type="term" value="F:GTP binding"/>
    <property type="evidence" value="ECO:0007669"/>
    <property type="project" value="UniProtKB-KW"/>
</dbReference>
<dbReference type="CDD" id="cd03713">
    <property type="entry name" value="EFG_mtEFG_C"/>
    <property type="match status" value="1"/>
</dbReference>
<gene>
    <name evidence="4" type="ORF">ANACOL_01006</name>
</gene>
<dbReference type="PANTHER" id="PTHR43261">
    <property type="entry name" value="TRANSLATION ELONGATION FACTOR G-RELATED"/>
    <property type="match status" value="1"/>
</dbReference>
<dbReference type="Gene3D" id="3.40.50.300">
    <property type="entry name" value="P-loop containing nucleotide triphosphate hydrolases"/>
    <property type="match status" value="1"/>
</dbReference>
<dbReference type="GO" id="GO:0032790">
    <property type="term" value="P:ribosome disassembly"/>
    <property type="evidence" value="ECO:0007669"/>
    <property type="project" value="TreeGrafter"/>
</dbReference>
<keyword evidence="1" id="KW-0547">Nucleotide-binding</keyword>
<dbReference type="Pfam" id="PF00009">
    <property type="entry name" value="GTP_EFTU"/>
    <property type="match status" value="1"/>
</dbReference>
<dbReference type="InterPro" id="IPR035649">
    <property type="entry name" value="EFG_V"/>
</dbReference>
<dbReference type="InterPro" id="IPR053905">
    <property type="entry name" value="EF-G-like_DII"/>
</dbReference>
<dbReference type="Gene3D" id="3.30.230.10">
    <property type="match status" value="1"/>
</dbReference>
<dbReference type="AlphaFoldDB" id="B0P8B7"/>
<feature type="domain" description="Tr-type G" evidence="3">
    <location>
        <begin position="11"/>
        <end position="282"/>
    </location>
</feature>
<dbReference type="FunFam" id="3.30.230.10:FF:000003">
    <property type="entry name" value="Elongation factor G"/>
    <property type="match status" value="1"/>
</dbReference>
<dbReference type="GO" id="GO:0003924">
    <property type="term" value="F:GTPase activity"/>
    <property type="evidence" value="ECO:0007669"/>
    <property type="project" value="InterPro"/>
</dbReference>
<dbReference type="SUPFAM" id="SSF54980">
    <property type="entry name" value="EF-G C-terminal domain-like"/>
    <property type="match status" value="2"/>
</dbReference>
<organism evidence="4 5">
    <name type="scientific">Anaerotruncus colihominis DSM 17241</name>
    <dbReference type="NCBI Taxonomy" id="445972"/>
    <lineage>
        <taxon>Bacteria</taxon>
        <taxon>Bacillati</taxon>
        <taxon>Bacillota</taxon>
        <taxon>Clostridia</taxon>
        <taxon>Eubacteriales</taxon>
        <taxon>Oscillospiraceae</taxon>
        <taxon>Anaerotruncus</taxon>
    </lineage>
</organism>
<dbReference type="InterPro" id="IPR020568">
    <property type="entry name" value="Ribosomal_Su5_D2-typ_SF"/>
</dbReference>
<dbReference type="PANTHER" id="PTHR43261:SF6">
    <property type="entry name" value="ELONGATION FACTOR G-LIKE PROTEIN"/>
    <property type="match status" value="1"/>
</dbReference>
<dbReference type="InterPro" id="IPR000640">
    <property type="entry name" value="EFG_V-like"/>
</dbReference>